<gene>
    <name evidence="2" type="ORF">H9850_02535</name>
</gene>
<feature type="non-terminal residue" evidence="2">
    <location>
        <position position="104"/>
    </location>
</feature>
<reference evidence="2" key="1">
    <citation type="journal article" date="2021" name="PeerJ">
        <title>Extensive microbial diversity within the chicken gut microbiome revealed by metagenomics and culture.</title>
        <authorList>
            <person name="Gilroy R."/>
            <person name="Ravi A."/>
            <person name="Getino M."/>
            <person name="Pursley I."/>
            <person name="Horton D.L."/>
            <person name="Alikhan N.F."/>
            <person name="Baker D."/>
            <person name="Gharbi K."/>
            <person name="Hall N."/>
            <person name="Watson M."/>
            <person name="Adriaenssens E.M."/>
            <person name="Foster-Nyarko E."/>
            <person name="Jarju S."/>
            <person name="Secka A."/>
            <person name="Antonio M."/>
            <person name="Oren A."/>
            <person name="Chaudhuri R.R."/>
            <person name="La Ragione R."/>
            <person name="Hildebrand F."/>
            <person name="Pallen M.J."/>
        </authorList>
    </citation>
    <scope>NUCLEOTIDE SEQUENCE</scope>
    <source>
        <strain evidence="2">USASDec5-558</strain>
    </source>
</reference>
<comment type="caution">
    <text evidence="2">The sequence shown here is derived from an EMBL/GenBank/DDBJ whole genome shotgun (WGS) entry which is preliminary data.</text>
</comment>
<protein>
    <submittedName>
        <fullName evidence="2">Uncharacterized protein</fullName>
    </submittedName>
</protein>
<evidence type="ECO:0000313" key="2">
    <source>
        <dbReference type="EMBL" id="HIX56329.1"/>
    </source>
</evidence>
<evidence type="ECO:0000313" key="3">
    <source>
        <dbReference type="Proteomes" id="UP000886829"/>
    </source>
</evidence>
<dbReference type="EMBL" id="DXEV01000045">
    <property type="protein sequence ID" value="HIX56329.1"/>
    <property type="molecule type" value="Genomic_DNA"/>
</dbReference>
<proteinExistence type="predicted"/>
<evidence type="ECO:0000256" key="1">
    <source>
        <dbReference type="SAM" id="MobiDB-lite"/>
    </source>
</evidence>
<name>A0A9D1WCE7_9GAMM</name>
<organism evidence="2 3">
    <name type="scientific">Candidatus Anaerobiospirillum pullistercoris</name>
    <dbReference type="NCBI Taxonomy" id="2838452"/>
    <lineage>
        <taxon>Bacteria</taxon>
        <taxon>Pseudomonadati</taxon>
        <taxon>Pseudomonadota</taxon>
        <taxon>Gammaproteobacteria</taxon>
        <taxon>Aeromonadales</taxon>
        <taxon>Succinivibrionaceae</taxon>
        <taxon>Anaerobiospirillum</taxon>
    </lineage>
</organism>
<accession>A0A9D1WCE7</accession>
<feature type="region of interest" description="Disordered" evidence="1">
    <location>
        <begin position="1"/>
        <end position="25"/>
    </location>
</feature>
<dbReference type="Proteomes" id="UP000886829">
    <property type="component" value="Unassembled WGS sequence"/>
</dbReference>
<sequence length="104" mass="11780">MKQQNNFAPQQASSPMSEHQKPQSDILSAFQSVIKNCRTARDAQKLTDSSVEFVEPIDHVHELERCHQYQARRKASIDVVKRCEIIEAALPESGFNSLCSISKH</sequence>
<dbReference type="AlphaFoldDB" id="A0A9D1WCE7"/>
<reference evidence="2" key="2">
    <citation type="submission" date="2021-04" db="EMBL/GenBank/DDBJ databases">
        <authorList>
            <person name="Gilroy R."/>
        </authorList>
    </citation>
    <scope>NUCLEOTIDE SEQUENCE</scope>
    <source>
        <strain evidence="2">USASDec5-558</strain>
    </source>
</reference>